<dbReference type="PANTHER" id="PTHR12147:SF26">
    <property type="entry name" value="PEPTIDASE M28 DOMAIN-CONTAINING PROTEIN"/>
    <property type="match status" value="1"/>
</dbReference>
<keyword evidence="3 6" id="KW-0645">Protease</keyword>
<dbReference type="GO" id="GO:0046872">
    <property type="term" value="F:metal ion binding"/>
    <property type="evidence" value="ECO:0007669"/>
    <property type="project" value="UniProtKB-KW"/>
</dbReference>
<feature type="region of interest" description="Disordered" evidence="7">
    <location>
        <begin position="1"/>
        <end position="23"/>
    </location>
</feature>
<dbReference type="SUPFAM" id="SSF53187">
    <property type="entry name" value="Zn-dependent exopeptidases"/>
    <property type="match status" value="1"/>
</dbReference>
<dbReference type="InterPro" id="IPR046450">
    <property type="entry name" value="PA_dom_sf"/>
</dbReference>
<evidence type="ECO:0000256" key="6">
    <source>
        <dbReference type="RuleBase" id="RU361240"/>
    </source>
</evidence>
<sequence>MADTSRENDSLLPGNSAVEEPVDAPIDSPFSSYLRTPAIIAHLEQLYDIALKHNNSRSVTNGYLASAEYVQAQLKANAAEFCEVSTQEFKVPVWKELEEPKLSSRWERVQVEYQNKVDFQSFRYNGPSTTLEDQAIQGVANHGCSAEDHKKVNGKIAVIEEGSDDCDLWTAAYHSQTAGATGVLFFNSATRKELRYSEIRIDAWKEGDPLISIPVLSVTHSLGSILLQNQHSTTLTLTTKNSQMVESTINVLCTTKRGQANDTIVIGAHLDSVPEGPGMVDNGSGSSAILEIVLTLAKNIDASSLEIKNKAVFAWWGAEEIGLLGARHYVRDLVGQGEDAKRELALNLNFDMLASPNYVPYVHNGSSAPDPLIIPSTKLDRLLSEYFELHKKDFEHAGMSGGSDYLPFLDEGIPAGGLMTGASRKKSVEQRKRFGGFANAQLDPCYHQSCDTLDNVSKEALELMSQAALHAITKLATSNNLRDWLSNDSTQIL</sequence>
<dbReference type="EC" id="3.4.-.-" evidence="6"/>
<dbReference type="Pfam" id="PF02225">
    <property type="entry name" value="PA"/>
    <property type="match status" value="1"/>
</dbReference>
<protein>
    <recommendedName>
        <fullName evidence="6">Peptide hydrolase</fullName>
        <ecNumber evidence="6">3.4.-.-</ecNumber>
    </recommendedName>
</protein>
<dbReference type="SUPFAM" id="SSF52025">
    <property type="entry name" value="PA domain"/>
    <property type="match status" value="1"/>
</dbReference>
<dbReference type="Proteomes" id="UP000738359">
    <property type="component" value="Unassembled WGS sequence"/>
</dbReference>
<gene>
    <name evidence="10" type="primary">LAP2_2</name>
    <name evidence="10" type="ORF">BGZ70_004237</name>
</gene>
<dbReference type="GO" id="GO:0006508">
    <property type="term" value="P:proteolysis"/>
    <property type="evidence" value="ECO:0007669"/>
    <property type="project" value="UniProtKB-KW"/>
</dbReference>
<evidence type="ECO:0000256" key="5">
    <source>
        <dbReference type="ARBA" id="ARBA00022833"/>
    </source>
</evidence>
<dbReference type="InterPro" id="IPR045175">
    <property type="entry name" value="M28_fam"/>
</dbReference>
<keyword evidence="11" id="KW-1185">Reference proteome</keyword>
<evidence type="ECO:0000313" key="11">
    <source>
        <dbReference type="Proteomes" id="UP000738359"/>
    </source>
</evidence>
<evidence type="ECO:0000256" key="1">
    <source>
        <dbReference type="ARBA" id="ARBA00001947"/>
    </source>
</evidence>
<reference evidence="10" key="1">
    <citation type="journal article" date="2020" name="Fungal Divers.">
        <title>Resolving the Mortierellaceae phylogeny through synthesis of multi-gene phylogenetics and phylogenomics.</title>
        <authorList>
            <person name="Vandepol N."/>
            <person name="Liber J."/>
            <person name="Desiro A."/>
            <person name="Na H."/>
            <person name="Kennedy M."/>
            <person name="Barry K."/>
            <person name="Grigoriev I.V."/>
            <person name="Miller A.N."/>
            <person name="O'Donnell K."/>
            <person name="Stajich J.E."/>
            <person name="Bonito G."/>
        </authorList>
    </citation>
    <scope>NUCLEOTIDE SEQUENCE</scope>
    <source>
        <strain evidence="10">CK1249</strain>
    </source>
</reference>
<comment type="caution">
    <text evidence="10">The sequence shown here is derived from an EMBL/GenBank/DDBJ whole genome shotgun (WGS) entry which is preliminary data.</text>
</comment>
<dbReference type="GO" id="GO:0004177">
    <property type="term" value="F:aminopeptidase activity"/>
    <property type="evidence" value="ECO:0007669"/>
    <property type="project" value="UniProtKB-KW"/>
</dbReference>
<evidence type="ECO:0000313" key="10">
    <source>
        <dbReference type="EMBL" id="KAF9965724.1"/>
    </source>
</evidence>
<evidence type="ECO:0000256" key="4">
    <source>
        <dbReference type="ARBA" id="ARBA00022801"/>
    </source>
</evidence>
<dbReference type="Gene3D" id="3.50.30.30">
    <property type="match status" value="1"/>
</dbReference>
<dbReference type="PANTHER" id="PTHR12147">
    <property type="entry name" value="METALLOPEPTIDASE M28 FAMILY MEMBER"/>
    <property type="match status" value="1"/>
</dbReference>
<keyword evidence="10" id="KW-0031">Aminopeptidase</keyword>
<evidence type="ECO:0000256" key="2">
    <source>
        <dbReference type="ARBA" id="ARBA00005634"/>
    </source>
</evidence>
<proteinExistence type="inferred from homology"/>
<evidence type="ECO:0000259" key="8">
    <source>
        <dbReference type="Pfam" id="PF02225"/>
    </source>
</evidence>
<evidence type="ECO:0000256" key="7">
    <source>
        <dbReference type="SAM" id="MobiDB-lite"/>
    </source>
</evidence>
<dbReference type="EMBL" id="JAAAHY010000227">
    <property type="protein sequence ID" value="KAF9965724.1"/>
    <property type="molecule type" value="Genomic_DNA"/>
</dbReference>
<evidence type="ECO:0000256" key="3">
    <source>
        <dbReference type="ARBA" id="ARBA00022670"/>
    </source>
</evidence>
<dbReference type="CDD" id="cd00538">
    <property type="entry name" value="PA"/>
    <property type="match status" value="1"/>
</dbReference>
<organism evidence="10 11">
    <name type="scientific">Mortierella alpina</name>
    <name type="common">Oleaginous fungus</name>
    <name type="synonym">Mortierella renispora</name>
    <dbReference type="NCBI Taxonomy" id="64518"/>
    <lineage>
        <taxon>Eukaryota</taxon>
        <taxon>Fungi</taxon>
        <taxon>Fungi incertae sedis</taxon>
        <taxon>Mucoromycota</taxon>
        <taxon>Mortierellomycotina</taxon>
        <taxon>Mortierellomycetes</taxon>
        <taxon>Mortierellales</taxon>
        <taxon>Mortierellaceae</taxon>
        <taxon>Mortierella</taxon>
    </lineage>
</organism>
<accession>A0A9P6JA74</accession>
<name>A0A9P6JA74_MORAP</name>
<dbReference type="Pfam" id="PF04389">
    <property type="entry name" value="Peptidase_M28"/>
    <property type="match status" value="1"/>
</dbReference>
<dbReference type="AlphaFoldDB" id="A0A9P6JA74"/>
<keyword evidence="4 6" id="KW-0378">Hydrolase</keyword>
<dbReference type="Gene3D" id="3.40.630.10">
    <property type="entry name" value="Zn peptidases"/>
    <property type="match status" value="1"/>
</dbReference>
<dbReference type="InterPro" id="IPR007484">
    <property type="entry name" value="Peptidase_M28"/>
</dbReference>
<dbReference type="OrthoDB" id="10013407at2759"/>
<feature type="domain" description="Peptidase M28" evidence="9">
    <location>
        <begin position="250"/>
        <end position="471"/>
    </location>
</feature>
<keyword evidence="6" id="KW-0479">Metal-binding</keyword>
<dbReference type="InterPro" id="IPR003137">
    <property type="entry name" value="PA_domain"/>
</dbReference>
<evidence type="ECO:0000259" key="9">
    <source>
        <dbReference type="Pfam" id="PF04389"/>
    </source>
</evidence>
<comment type="cofactor">
    <cofactor evidence="1">
        <name>Zn(2+)</name>
        <dbReference type="ChEBI" id="CHEBI:29105"/>
    </cofactor>
</comment>
<dbReference type="GO" id="GO:0008235">
    <property type="term" value="F:metalloexopeptidase activity"/>
    <property type="evidence" value="ECO:0007669"/>
    <property type="project" value="InterPro"/>
</dbReference>
<comment type="similarity">
    <text evidence="2">Belongs to the peptidase M28 family. M28B subfamily.</text>
</comment>
<feature type="domain" description="PA" evidence="8">
    <location>
        <begin position="140"/>
        <end position="224"/>
    </location>
</feature>
<keyword evidence="5 6" id="KW-0862">Zinc</keyword>